<evidence type="ECO:0000313" key="4">
    <source>
        <dbReference type="EMBL" id="KJA30193.1"/>
    </source>
</evidence>
<organism evidence="4 5">
    <name type="scientific">Hypholoma sublateritium (strain FD-334 SS-4)</name>
    <dbReference type="NCBI Taxonomy" id="945553"/>
    <lineage>
        <taxon>Eukaryota</taxon>
        <taxon>Fungi</taxon>
        <taxon>Dikarya</taxon>
        <taxon>Basidiomycota</taxon>
        <taxon>Agaricomycotina</taxon>
        <taxon>Agaricomycetes</taxon>
        <taxon>Agaricomycetidae</taxon>
        <taxon>Agaricales</taxon>
        <taxon>Agaricineae</taxon>
        <taxon>Strophariaceae</taxon>
        <taxon>Hypholoma</taxon>
    </lineage>
</organism>
<dbReference type="AlphaFoldDB" id="A0A0D2N1H6"/>
<dbReference type="Gene3D" id="3.20.20.70">
    <property type="entry name" value="Aldolase class I"/>
    <property type="match status" value="1"/>
</dbReference>
<reference evidence="5" key="1">
    <citation type="submission" date="2014-04" db="EMBL/GenBank/DDBJ databases">
        <title>Evolutionary Origins and Diversification of the Mycorrhizal Mutualists.</title>
        <authorList>
            <consortium name="DOE Joint Genome Institute"/>
            <consortium name="Mycorrhizal Genomics Consortium"/>
            <person name="Kohler A."/>
            <person name="Kuo A."/>
            <person name="Nagy L.G."/>
            <person name="Floudas D."/>
            <person name="Copeland A."/>
            <person name="Barry K.W."/>
            <person name="Cichocki N."/>
            <person name="Veneault-Fourrey C."/>
            <person name="LaButti K."/>
            <person name="Lindquist E.A."/>
            <person name="Lipzen A."/>
            <person name="Lundell T."/>
            <person name="Morin E."/>
            <person name="Murat C."/>
            <person name="Riley R."/>
            <person name="Ohm R."/>
            <person name="Sun H."/>
            <person name="Tunlid A."/>
            <person name="Henrissat B."/>
            <person name="Grigoriev I.V."/>
            <person name="Hibbett D.S."/>
            <person name="Martin F."/>
        </authorList>
    </citation>
    <scope>NUCLEOTIDE SEQUENCE [LARGE SCALE GENOMIC DNA]</scope>
    <source>
        <strain evidence="5">FD-334 SS-4</strain>
    </source>
</reference>
<dbReference type="OrthoDB" id="25826at2759"/>
<comment type="cofactor">
    <cofactor evidence="1">
        <name>FMN</name>
        <dbReference type="ChEBI" id="CHEBI:58210"/>
    </cofactor>
</comment>
<feature type="domain" description="FMN hydroxy acid dehydrogenase" evidence="3">
    <location>
        <begin position="1"/>
        <end position="141"/>
    </location>
</feature>
<gene>
    <name evidence="4" type="ORF">HYPSUDRAFT_268347</name>
</gene>
<protein>
    <recommendedName>
        <fullName evidence="3">FMN hydroxy acid dehydrogenase domain-containing protein</fullName>
    </recommendedName>
</protein>
<dbReference type="PANTHER" id="PTHR10578:SF75">
    <property type="entry name" value="L-LACTATE DEHYDROGENASE (AFU_ORTHOLOGUE AFUA_4G07050)"/>
    <property type="match status" value="1"/>
</dbReference>
<evidence type="ECO:0000256" key="1">
    <source>
        <dbReference type="ARBA" id="ARBA00001917"/>
    </source>
</evidence>
<dbReference type="InterPro" id="IPR000262">
    <property type="entry name" value="FMN-dep_DH"/>
</dbReference>
<keyword evidence="2" id="KW-0560">Oxidoreductase</keyword>
<dbReference type="PANTHER" id="PTHR10578">
    <property type="entry name" value="S -2-HYDROXY-ACID OXIDASE-RELATED"/>
    <property type="match status" value="1"/>
</dbReference>
<dbReference type="SUPFAM" id="SSF51395">
    <property type="entry name" value="FMN-linked oxidoreductases"/>
    <property type="match status" value="1"/>
</dbReference>
<dbReference type="InterPro" id="IPR037396">
    <property type="entry name" value="FMN_HAD"/>
</dbReference>
<evidence type="ECO:0000313" key="5">
    <source>
        <dbReference type="Proteomes" id="UP000054270"/>
    </source>
</evidence>
<dbReference type="Pfam" id="PF01070">
    <property type="entry name" value="FMN_dh"/>
    <property type="match status" value="1"/>
</dbReference>
<dbReference type="GO" id="GO:0016491">
    <property type="term" value="F:oxidoreductase activity"/>
    <property type="evidence" value="ECO:0007669"/>
    <property type="project" value="UniProtKB-KW"/>
</dbReference>
<name>A0A0D2N1H6_HYPSF</name>
<evidence type="ECO:0000259" key="3">
    <source>
        <dbReference type="PROSITE" id="PS51349"/>
    </source>
</evidence>
<dbReference type="EMBL" id="KN817518">
    <property type="protein sequence ID" value="KJA30193.1"/>
    <property type="molecule type" value="Genomic_DNA"/>
</dbReference>
<dbReference type="Proteomes" id="UP000054270">
    <property type="component" value="Unassembled WGS sequence"/>
</dbReference>
<proteinExistence type="predicted"/>
<dbReference type="PROSITE" id="PS51349">
    <property type="entry name" value="FMN_HYDROXY_ACID_DH_2"/>
    <property type="match status" value="1"/>
</dbReference>
<keyword evidence="5" id="KW-1185">Reference proteome</keyword>
<dbReference type="InterPro" id="IPR013785">
    <property type="entry name" value="Aldolase_TIM"/>
</dbReference>
<sequence>MLVNTSSRDLSTELCGHRIPASILFAPIGMNKLYHSHGELVPEKISRKLGLPYCLSTAASRPLEDVARANDRGIAIKNESNGSYTFTGEGICTSPRFFSDYTWVMMPNVTISLLERAYKSGFDVCIMNVYGRYLVTWLAPD</sequence>
<accession>A0A0D2N1H6</accession>
<evidence type="ECO:0000256" key="2">
    <source>
        <dbReference type="ARBA" id="ARBA00023002"/>
    </source>
</evidence>
<dbReference type="STRING" id="945553.A0A0D2N1H6"/>